<name>A0A1M7LR44_RUMFL</name>
<gene>
    <name evidence="1" type="ORF">SAMN04487860_11515</name>
</gene>
<keyword evidence="1" id="KW-0808">Transferase</keyword>
<sequence length="370" mass="43113">MEKSEFRKNAEDMIYLTACAINGITPKQERINTLDMPKLFEVCQNHILTACTAYALESVGIKGNDFSQAKEKAIRKNILLDAERAKVLRRLEDEKIWYMPLKGAIMKDWYPKLGMRQMSDNDILCDGEKRADIKALMLDMGFTCEHYGENNDDAYFKPPVCNFEMHNELFTGGHIGKLHSYYDDVKSRLIKDKNNGYGYHFSDEDFYIYITAHEYKHFTSCGTGVRSLLDTYIFMRRFKDSLDLDYIAKELERLDIADFERDNRELAMKVFSLKPLTDAEKQLLDYYILSGVYGTLDNRVKNDMKYRVNGSKLGYLRYRLFPPADYVRASVPWAKKSRLLLPAAYVYRFFRGASVNRKGVKKQLKQIGKK</sequence>
<evidence type="ECO:0000313" key="1">
    <source>
        <dbReference type="EMBL" id="SHM80743.1"/>
    </source>
</evidence>
<accession>A0A1M7LR44</accession>
<reference evidence="1 2" key="1">
    <citation type="submission" date="2016-11" db="EMBL/GenBank/DDBJ databases">
        <authorList>
            <person name="Jaros S."/>
            <person name="Januszkiewicz K."/>
            <person name="Wedrychowicz H."/>
        </authorList>
    </citation>
    <scope>NUCLEOTIDE SEQUENCE [LARGE SCALE GENOMIC DNA]</scope>
    <source>
        <strain evidence="1 2">Y1</strain>
    </source>
</reference>
<evidence type="ECO:0000313" key="2">
    <source>
        <dbReference type="Proteomes" id="UP000184394"/>
    </source>
</evidence>
<dbReference type="InterPro" id="IPR039498">
    <property type="entry name" value="NTP_transf_5"/>
</dbReference>
<dbReference type="Proteomes" id="UP000184394">
    <property type="component" value="Unassembled WGS sequence"/>
</dbReference>
<dbReference type="AlphaFoldDB" id="A0A1M7LR44"/>
<dbReference type="RefSeq" id="WP_072952030.1">
    <property type="nucleotide sequence ID" value="NZ_FRCT01000015.1"/>
</dbReference>
<dbReference type="Pfam" id="PF14907">
    <property type="entry name" value="NTP_transf_5"/>
    <property type="match status" value="1"/>
</dbReference>
<proteinExistence type="predicted"/>
<dbReference type="OrthoDB" id="9773927at2"/>
<dbReference type="GO" id="GO:0016740">
    <property type="term" value="F:transferase activity"/>
    <property type="evidence" value="ECO:0007669"/>
    <property type="project" value="UniProtKB-KW"/>
</dbReference>
<organism evidence="1 2">
    <name type="scientific">Ruminococcus flavefaciens</name>
    <dbReference type="NCBI Taxonomy" id="1265"/>
    <lineage>
        <taxon>Bacteria</taxon>
        <taxon>Bacillati</taxon>
        <taxon>Bacillota</taxon>
        <taxon>Clostridia</taxon>
        <taxon>Eubacteriales</taxon>
        <taxon>Oscillospiraceae</taxon>
        <taxon>Ruminococcus</taxon>
    </lineage>
</organism>
<protein>
    <submittedName>
        <fullName evidence="1">Uncharacterized nucleotidyltransferase</fullName>
    </submittedName>
</protein>
<dbReference type="EMBL" id="FRCT01000015">
    <property type="protein sequence ID" value="SHM80743.1"/>
    <property type="molecule type" value="Genomic_DNA"/>
</dbReference>